<dbReference type="AlphaFoldDB" id="A0A8S1L3R2"/>
<dbReference type="Pfam" id="PF07004">
    <property type="entry name" value="SHIPPO-rpt"/>
    <property type="match status" value="2"/>
</dbReference>
<sequence>MHTSRSAPSLMTIEQMYSVVRGETGAWGIEGYEVPKKYCDPLKQVQEREFLAGKLKKPPTITKRGHFLDDIAKPFRNRKVPVQYNVEYKWVNEKDKERKRSKSELLKRNTFIDDIFLQNSKANYPKPGPGKYDENRSIENQAKKWNGKSKIQYGEKPDFVQDYQHLGAVLPAGPGSYNPHPILPKLKHNNTNPKIMITKHKDFDKFKLEMLKNYPKPDCTKYKPYPVDYNTFGRSLELLYDKKKIEPAKIKYWGNPNKPVTRNKSEAKVPPQYNLIAYWPGKEDGSAKNKEMKKFNWMNKVTKGIQSSIYY</sequence>
<name>A0A8S1L3R2_9CILI</name>
<evidence type="ECO:0000313" key="1">
    <source>
        <dbReference type="EMBL" id="CAD8062468.1"/>
    </source>
</evidence>
<comment type="caution">
    <text evidence="1">The sequence shown here is derived from an EMBL/GenBank/DDBJ whole genome shotgun (WGS) entry which is preliminary data.</text>
</comment>
<keyword evidence="2" id="KW-1185">Reference proteome</keyword>
<dbReference type="Proteomes" id="UP000692954">
    <property type="component" value="Unassembled WGS sequence"/>
</dbReference>
<dbReference type="EMBL" id="CAJJDN010000016">
    <property type="protein sequence ID" value="CAD8062468.1"/>
    <property type="molecule type" value="Genomic_DNA"/>
</dbReference>
<dbReference type="InterPro" id="IPR010736">
    <property type="entry name" value="SHIPPO-rpt"/>
</dbReference>
<accession>A0A8S1L3R2</accession>
<dbReference type="OrthoDB" id="284409at2759"/>
<gene>
    <name evidence="1" type="ORF">PSON_ATCC_30995.1.T0160357</name>
</gene>
<proteinExistence type="predicted"/>
<organism evidence="1 2">
    <name type="scientific">Paramecium sonneborni</name>
    <dbReference type="NCBI Taxonomy" id="65129"/>
    <lineage>
        <taxon>Eukaryota</taxon>
        <taxon>Sar</taxon>
        <taxon>Alveolata</taxon>
        <taxon>Ciliophora</taxon>
        <taxon>Intramacronucleata</taxon>
        <taxon>Oligohymenophorea</taxon>
        <taxon>Peniculida</taxon>
        <taxon>Parameciidae</taxon>
        <taxon>Paramecium</taxon>
    </lineage>
</organism>
<protein>
    <submittedName>
        <fullName evidence="1">Uncharacterized protein</fullName>
    </submittedName>
</protein>
<evidence type="ECO:0000313" key="2">
    <source>
        <dbReference type="Proteomes" id="UP000692954"/>
    </source>
</evidence>
<reference evidence="1" key="1">
    <citation type="submission" date="2021-01" db="EMBL/GenBank/DDBJ databases">
        <authorList>
            <consortium name="Genoscope - CEA"/>
            <person name="William W."/>
        </authorList>
    </citation>
    <scope>NUCLEOTIDE SEQUENCE</scope>
</reference>